<evidence type="ECO:0000256" key="2">
    <source>
        <dbReference type="ARBA" id="ARBA00010304"/>
    </source>
</evidence>
<evidence type="ECO:0000256" key="4">
    <source>
        <dbReference type="ARBA" id="ARBA00023204"/>
    </source>
</evidence>
<dbReference type="FunFam" id="3.40.50.12650:FF:000005">
    <property type="entry name" value="DNA repair metallo-beta-lactamase family protein"/>
    <property type="match status" value="1"/>
</dbReference>
<evidence type="ECO:0000259" key="6">
    <source>
        <dbReference type="Pfam" id="PF07522"/>
    </source>
</evidence>
<evidence type="ECO:0000313" key="7">
    <source>
        <dbReference type="EMBL" id="KAJ7945243.1"/>
    </source>
</evidence>
<evidence type="ECO:0000256" key="1">
    <source>
        <dbReference type="ARBA" id="ARBA00004123"/>
    </source>
</evidence>
<dbReference type="EMBL" id="JARAOO010000013">
    <property type="protein sequence ID" value="KAJ7945243.1"/>
    <property type="molecule type" value="Genomic_DNA"/>
</dbReference>
<dbReference type="Gene3D" id="3.40.50.12650">
    <property type="match status" value="1"/>
</dbReference>
<keyword evidence="5" id="KW-0539">Nucleus</keyword>
<dbReference type="Proteomes" id="UP001163823">
    <property type="component" value="Chromosome 13"/>
</dbReference>
<feature type="domain" description="DNA repair metallo-beta-lactamase" evidence="6">
    <location>
        <begin position="226"/>
        <end position="335"/>
    </location>
</feature>
<keyword evidence="8" id="KW-1185">Reference proteome</keyword>
<protein>
    <submittedName>
        <fullName evidence="7">DNA ligase-like</fullName>
    </submittedName>
</protein>
<dbReference type="PANTHER" id="PTHR23240:SF31">
    <property type="entry name" value="DNA REPAIR METALLO-BETA-LACTAMASE FAMILY PROTEIN"/>
    <property type="match status" value="1"/>
</dbReference>
<proteinExistence type="inferred from homology"/>
<keyword evidence="3" id="KW-0227">DNA damage</keyword>
<evidence type="ECO:0000313" key="8">
    <source>
        <dbReference type="Proteomes" id="UP001163823"/>
    </source>
</evidence>
<dbReference type="Pfam" id="PF07522">
    <property type="entry name" value="DRMBL"/>
    <property type="match status" value="1"/>
</dbReference>
<dbReference type="PANTHER" id="PTHR23240">
    <property type="entry name" value="DNA CROSS-LINK REPAIR PROTEIN PSO2/SNM1-RELATED"/>
    <property type="match status" value="1"/>
</dbReference>
<dbReference type="AlphaFoldDB" id="A0AAD7KSI6"/>
<dbReference type="GO" id="GO:0005634">
    <property type="term" value="C:nucleus"/>
    <property type="evidence" value="ECO:0007669"/>
    <property type="project" value="UniProtKB-SubCell"/>
</dbReference>
<dbReference type="GO" id="GO:0016874">
    <property type="term" value="F:ligase activity"/>
    <property type="evidence" value="ECO:0007669"/>
    <property type="project" value="UniProtKB-KW"/>
</dbReference>
<dbReference type="GO" id="GO:0006303">
    <property type="term" value="P:double-strand break repair via nonhomologous end joining"/>
    <property type="evidence" value="ECO:0007669"/>
    <property type="project" value="TreeGrafter"/>
</dbReference>
<comment type="subcellular location">
    <subcellularLocation>
        <location evidence="1">Nucleus</location>
    </subcellularLocation>
</comment>
<keyword evidence="4" id="KW-0234">DNA repair</keyword>
<evidence type="ECO:0000256" key="3">
    <source>
        <dbReference type="ARBA" id="ARBA00022763"/>
    </source>
</evidence>
<dbReference type="GO" id="GO:0003684">
    <property type="term" value="F:damaged DNA binding"/>
    <property type="evidence" value="ECO:0007669"/>
    <property type="project" value="TreeGrafter"/>
</dbReference>
<dbReference type="GO" id="GO:0036297">
    <property type="term" value="P:interstrand cross-link repair"/>
    <property type="evidence" value="ECO:0007669"/>
    <property type="project" value="TreeGrafter"/>
</dbReference>
<dbReference type="GO" id="GO:0035312">
    <property type="term" value="F:5'-3' DNA exonuclease activity"/>
    <property type="evidence" value="ECO:0007669"/>
    <property type="project" value="TreeGrafter"/>
</dbReference>
<organism evidence="7 8">
    <name type="scientific">Quillaja saponaria</name>
    <name type="common">Soap bark tree</name>
    <dbReference type="NCBI Taxonomy" id="32244"/>
    <lineage>
        <taxon>Eukaryota</taxon>
        <taxon>Viridiplantae</taxon>
        <taxon>Streptophyta</taxon>
        <taxon>Embryophyta</taxon>
        <taxon>Tracheophyta</taxon>
        <taxon>Spermatophyta</taxon>
        <taxon>Magnoliopsida</taxon>
        <taxon>eudicotyledons</taxon>
        <taxon>Gunneridae</taxon>
        <taxon>Pentapetalae</taxon>
        <taxon>rosids</taxon>
        <taxon>fabids</taxon>
        <taxon>Fabales</taxon>
        <taxon>Quillajaceae</taxon>
        <taxon>Quillaja</taxon>
    </lineage>
</organism>
<evidence type="ECO:0000256" key="5">
    <source>
        <dbReference type="ARBA" id="ARBA00023242"/>
    </source>
</evidence>
<comment type="caution">
    <text evidence="7">The sequence shown here is derived from an EMBL/GenBank/DDBJ whole genome shotgun (WGS) entry which is preliminary data.</text>
</comment>
<dbReference type="Gene3D" id="3.60.15.10">
    <property type="entry name" value="Ribonuclease Z/Hydroxyacylglutathione hydrolase-like"/>
    <property type="match status" value="1"/>
</dbReference>
<dbReference type="FunFam" id="3.60.15.10:FF:000039">
    <property type="entry name" value="DNA repair metallo-beta-lactamase family protein"/>
    <property type="match status" value="1"/>
</dbReference>
<dbReference type="InterPro" id="IPR011084">
    <property type="entry name" value="DRMBL"/>
</dbReference>
<gene>
    <name evidence="7" type="ORF">O6P43_030332</name>
</gene>
<comment type="similarity">
    <text evidence="2">Belongs to the DNA repair metallo-beta-lactamase (DRMBL) family.</text>
</comment>
<dbReference type="InterPro" id="IPR036866">
    <property type="entry name" value="RibonucZ/Hydroxyglut_hydro"/>
</dbReference>
<name>A0AAD7KSI6_QUISA</name>
<dbReference type="SUPFAM" id="SSF56281">
    <property type="entry name" value="Metallo-hydrolase/oxidoreductase"/>
    <property type="match status" value="1"/>
</dbReference>
<accession>A0AAD7KSI6</accession>
<reference evidence="7" key="1">
    <citation type="journal article" date="2023" name="Science">
        <title>Elucidation of the pathway for biosynthesis of saponin adjuvants from the soapbark tree.</title>
        <authorList>
            <person name="Reed J."/>
            <person name="Orme A."/>
            <person name="El-Demerdash A."/>
            <person name="Owen C."/>
            <person name="Martin L.B.B."/>
            <person name="Misra R.C."/>
            <person name="Kikuchi S."/>
            <person name="Rejzek M."/>
            <person name="Martin A.C."/>
            <person name="Harkess A."/>
            <person name="Leebens-Mack J."/>
            <person name="Louveau T."/>
            <person name="Stephenson M.J."/>
            <person name="Osbourn A."/>
        </authorList>
    </citation>
    <scope>NUCLEOTIDE SEQUENCE</scope>
    <source>
        <strain evidence="7">S10</strain>
    </source>
</reference>
<dbReference type="KEGG" id="qsa:O6P43_030332"/>
<sequence length="550" mass="61626">MPIEMPKGLPFSVDTWTPASKLKRHHFLTHAHKDHSCGISTHASYPIYCTQFTKILLLQYCPQLHNSLFVGIEVGQSVVVDDLDGAFTVTALDANHCPGAVMFLFEGKFGAILHTGDCRLTPECLQNLPENYIGKKEKEPRCRFDFVFLDCTFGSFSQSMPSRHSAIQQVISCIWKHPDAQTVYLTCDQLGQEEILLNVFQTFGSRIYVDKASNPECFHNLTLLVPEILSDDPSSRFHVFDGFPRLYERGKTKLLGARANLQPEPLIVRSSAQWYACGEGFSEIESARKKRTNEAIKDQFGVWHVCYSMHSSKEELEWALQLLAPKWVVSTTPSCRAIELNYVRKHCFNSQVAIDSSLWKLLDMTVETNSDADVLVKSVGCYSMQDGTSQTNSETQLPLKQSTDNRVLVESPPRKSLPLTLFGRARLGLQDISFSQAGCKTSHINDAPFKVPSKVEQEFSIQGEGTEVKCKKSLENKADLDVTEVRCQTSADKETALLKSASYLAIGSSKGFSESFRKMYRSMNVPVPQPLPSLVELMNSNKRSKSGVDY</sequence>
<keyword evidence="7" id="KW-0436">Ligase</keyword>